<evidence type="ECO:0000313" key="3">
    <source>
        <dbReference type="Proteomes" id="UP000026961"/>
    </source>
</evidence>
<organism evidence="2">
    <name type="scientific">Oryza glumipatula</name>
    <dbReference type="NCBI Taxonomy" id="40148"/>
    <lineage>
        <taxon>Eukaryota</taxon>
        <taxon>Viridiplantae</taxon>
        <taxon>Streptophyta</taxon>
        <taxon>Embryophyta</taxon>
        <taxon>Tracheophyta</taxon>
        <taxon>Spermatophyta</taxon>
        <taxon>Magnoliopsida</taxon>
        <taxon>Liliopsida</taxon>
        <taxon>Poales</taxon>
        <taxon>Poaceae</taxon>
        <taxon>BOP clade</taxon>
        <taxon>Oryzoideae</taxon>
        <taxon>Oryzeae</taxon>
        <taxon>Oryzinae</taxon>
        <taxon>Oryza</taxon>
    </lineage>
</organism>
<reference evidence="2" key="2">
    <citation type="submission" date="2018-05" db="EMBL/GenBank/DDBJ databases">
        <title>OgluRS3 (Oryza glumaepatula Reference Sequence Version 3).</title>
        <authorList>
            <person name="Zhang J."/>
            <person name="Kudrna D."/>
            <person name="Lee S."/>
            <person name="Talag J."/>
            <person name="Welchert J."/>
            <person name="Wing R.A."/>
        </authorList>
    </citation>
    <scope>NUCLEOTIDE SEQUENCE [LARGE SCALE GENOMIC DNA]</scope>
</reference>
<sequence length="85" mass="9515">MVVVARRKKKVEEYMYQGRRRSGVAGRTSKLGEGSGRAGAVPWPPARAPGTASRIHIEPSPPIVGDWDWEGNQFQMPILKESERR</sequence>
<dbReference type="Gramene" id="OGLUM08G00340.2">
    <property type="protein sequence ID" value="OGLUM08G00340.2"/>
    <property type="gene ID" value="OGLUM08G00340"/>
</dbReference>
<dbReference type="Proteomes" id="UP000026961">
    <property type="component" value="Chromosome 8"/>
</dbReference>
<feature type="region of interest" description="Disordered" evidence="1">
    <location>
        <begin position="19"/>
        <end position="59"/>
    </location>
</feature>
<dbReference type="HOGENOM" id="CLU_2516334_0_0_1"/>
<dbReference type="AlphaFoldDB" id="A0A0E0APV5"/>
<protein>
    <submittedName>
        <fullName evidence="2">Uncharacterized protein</fullName>
    </submittedName>
</protein>
<evidence type="ECO:0000256" key="1">
    <source>
        <dbReference type="SAM" id="MobiDB-lite"/>
    </source>
</evidence>
<dbReference type="EnsemblPlants" id="OGLUM08G00340.1">
    <property type="protein sequence ID" value="OGLUM08G00340.1"/>
    <property type="gene ID" value="OGLUM08G00340"/>
</dbReference>
<evidence type="ECO:0000313" key="2">
    <source>
        <dbReference type="EnsemblPlants" id="OGLUM08G00340.1"/>
    </source>
</evidence>
<name>A0A0E0APV5_9ORYZ</name>
<dbReference type="Gramene" id="OGLUM08G00340.1">
    <property type="protein sequence ID" value="OGLUM08G00340.1"/>
    <property type="gene ID" value="OGLUM08G00340"/>
</dbReference>
<dbReference type="EnsemblPlants" id="OGLUM08G00340.2">
    <property type="protein sequence ID" value="OGLUM08G00340.2"/>
    <property type="gene ID" value="OGLUM08G00340"/>
</dbReference>
<proteinExistence type="predicted"/>
<reference evidence="2" key="1">
    <citation type="submission" date="2015-04" db="UniProtKB">
        <authorList>
            <consortium name="EnsemblPlants"/>
        </authorList>
    </citation>
    <scope>IDENTIFICATION</scope>
</reference>
<accession>A0A0E0APV5</accession>
<keyword evidence="3" id="KW-1185">Reference proteome</keyword>